<dbReference type="InterPro" id="IPR036890">
    <property type="entry name" value="HATPase_C_sf"/>
</dbReference>
<dbReference type="EC" id="2.7.13.3" evidence="2"/>
<dbReference type="Pfam" id="PF07696">
    <property type="entry name" value="7TMR-DISMED2"/>
    <property type="match status" value="1"/>
</dbReference>
<keyword evidence="13" id="KW-0812">Transmembrane</keyword>
<accession>A0A2K9LP77</accession>
<dbReference type="Pfam" id="PF00072">
    <property type="entry name" value="Response_reg"/>
    <property type="match status" value="2"/>
</dbReference>
<feature type="transmembrane region" description="Helical" evidence="13">
    <location>
        <begin position="348"/>
        <end position="370"/>
    </location>
</feature>
<dbReference type="SMART" id="SM00388">
    <property type="entry name" value="HisKA"/>
    <property type="match status" value="1"/>
</dbReference>
<evidence type="ECO:0000256" key="7">
    <source>
        <dbReference type="ARBA" id="ARBA00022840"/>
    </source>
</evidence>
<evidence type="ECO:0000256" key="10">
    <source>
        <dbReference type="ARBA" id="ARBA00068150"/>
    </source>
</evidence>
<dbReference type="AlphaFoldDB" id="A0A2K9LP77"/>
<keyword evidence="13" id="KW-1133">Transmembrane helix</keyword>
<feature type="coiled-coil region" evidence="12">
    <location>
        <begin position="405"/>
        <end position="439"/>
    </location>
</feature>
<gene>
    <name evidence="16" type="ORF">Kalk_09385</name>
</gene>
<protein>
    <recommendedName>
        <fullName evidence="10">Sensory/regulatory protein RpfC</fullName>
        <ecNumber evidence="2">2.7.13.3</ecNumber>
    </recommendedName>
</protein>
<reference evidence="17" key="1">
    <citation type="submission" date="2017-08" db="EMBL/GenBank/DDBJ databases">
        <title>Direct submision.</title>
        <authorList>
            <person name="Kim S.-J."/>
            <person name="Rhee S.-K."/>
        </authorList>
    </citation>
    <scope>NUCLEOTIDE SEQUENCE [LARGE SCALE GENOMIC DNA]</scope>
    <source>
        <strain evidence="17">GI5</strain>
    </source>
</reference>
<dbReference type="Gene3D" id="3.40.50.2300">
    <property type="match status" value="2"/>
</dbReference>
<keyword evidence="12" id="KW-0175">Coiled coil</keyword>
<dbReference type="Proteomes" id="UP000235116">
    <property type="component" value="Chromosome"/>
</dbReference>
<dbReference type="SUPFAM" id="SSF55874">
    <property type="entry name" value="ATPase domain of HSP90 chaperone/DNA topoisomerase II/histidine kinase"/>
    <property type="match status" value="1"/>
</dbReference>
<dbReference type="Gene3D" id="3.30.565.10">
    <property type="entry name" value="Histidine kinase-like ATPase, C-terminal domain"/>
    <property type="match status" value="1"/>
</dbReference>
<feature type="modified residue" description="4-aspartylphosphate" evidence="11">
    <location>
        <position position="759"/>
    </location>
</feature>
<dbReference type="InterPro" id="IPR005467">
    <property type="entry name" value="His_kinase_dom"/>
</dbReference>
<dbReference type="EMBL" id="CP022684">
    <property type="protein sequence ID" value="AUM12614.1"/>
    <property type="molecule type" value="Genomic_DNA"/>
</dbReference>
<keyword evidence="4" id="KW-0808">Transferase</keyword>
<dbReference type="SMART" id="SM00448">
    <property type="entry name" value="REC"/>
    <property type="match status" value="2"/>
</dbReference>
<evidence type="ECO:0000256" key="8">
    <source>
        <dbReference type="ARBA" id="ARBA00023012"/>
    </source>
</evidence>
<dbReference type="InterPro" id="IPR011006">
    <property type="entry name" value="CheY-like_superfamily"/>
</dbReference>
<dbReference type="Gene3D" id="2.60.40.2380">
    <property type="match status" value="1"/>
</dbReference>
<dbReference type="Pfam" id="PF07695">
    <property type="entry name" value="7TMR-DISM_7TM"/>
    <property type="match status" value="1"/>
</dbReference>
<evidence type="ECO:0000256" key="6">
    <source>
        <dbReference type="ARBA" id="ARBA00022777"/>
    </source>
</evidence>
<feature type="transmembrane region" description="Helical" evidence="13">
    <location>
        <begin position="317"/>
        <end position="336"/>
    </location>
</feature>
<comment type="subunit">
    <text evidence="9">At low DSF concentrations, interacts with RpfF.</text>
</comment>
<dbReference type="InterPro" id="IPR011623">
    <property type="entry name" value="7TMR_DISM_rcpt_extracell_dom1"/>
</dbReference>
<dbReference type="PRINTS" id="PR00344">
    <property type="entry name" value="BCTRLSENSOR"/>
</dbReference>
<keyword evidence="7" id="KW-0067">ATP-binding</keyword>
<dbReference type="InterPro" id="IPR003661">
    <property type="entry name" value="HisK_dim/P_dom"/>
</dbReference>
<feature type="transmembrane region" description="Helical" evidence="13">
    <location>
        <begin position="262"/>
        <end position="283"/>
    </location>
</feature>
<evidence type="ECO:0000256" key="1">
    <source>
        <dbReference type="ARBA" id="ARBA00000085"/>
    </source>
</evidence>
<dbReference type="CDD" id="cd22265">
    <property type="entry name" value="UDM1_RNF168"/>
    <property type="match status" value="1"/>
</dbReference>
<dbReference type="InterPro" id="IPR001789">
    <property type="entry name" value="Sig_transdc_resp-reg_receiver"/>
</dbReference>
<dbReference type="SMART" id="SM00387">
    <property type="entry name" value="HATPase_c"/>
    <property type="match status" value="1"/>
</dbReference>
<feature type="domain" description="Response regulatory" evidence="15">
    <location>
        <begin position="848"/>
        <end position="969"/>
    </location>
</feature>
<feature type="transmembrane region" description="Helical" evidence="13">
    <location>
        <begin position="290"/>
        <end position="311"/>
    </location>
</feature>
<keyword evidence="6" id="KW-0418">Kinase</keyword>
<evidence type="ECO:0000259" key="15">
    <source>
        <dbReference type="PROSITE" id="PS50110"/>
    </source>
</evidence>
<evidence type="ECO:0000313" key="16">
    <source>
        <dbReference type="EMBL" id="AUM12614.1"/>
    </source>
</evidence>
<dbReference type="RefSeq" id="WP_101893999.1">
    <property type="nucleotide sequence ID" value="NZ_CP022684.1"/>
</dbReference>
<keyword evidence="8" id="KW-0902">Two-component regulatory system</keyword>
<feature type="transmembrane region" description="Helical" evidence="13">
    <location>
        <begin position="201"/>
        <end position="220"/>
    </location>
</feature>
<feature type="domain" description="Response regulatory" evidence="15">
    <location>
        <begin position="705"/>
        <end position="826"/>
    </location>
</feature>
<dbReference type="GO" id="GO:0005524">
    <property type="term" value="F:ATP binding"/>
    <property type="evidence" value="ECO:0007669"/>
    <property type="project" value="UniProtKB-KW"/>
</dbReference>
<sequence length="979" mass="109690">MIFACPQASSRHGVRWLHTLLLVLWMAPAVTWGQSAIELSTAFRHQNIGLHSLHYLDKKGELDVTDIRNLKDEYWQTPAAETPSYGFGSDVLWIKFVVHNASPKDMELVLNLAYAALDEVDVFVESYGKFTNYYRTGDKFPFAYRPINIHQFAFPFVAFEGEQRTVYLRIQTQGTLQAPISLWKRNHYFEDQQPLWAAESIYYGVMIVMIIYNLFIFSIVRHSSYLLYAVTAFSSFTFNSAIQGVGFQYLWPSIPWVNEWAIPASIALFGCASMLFAISLLDIKARAPRLYWAKVLFFVIWLSMLVSSPLIPYSNSITLTSSFGVISALLSVYTGFYMLYRGQRVARYYCLAFTCLISSWMITALSKFGVIPSTPWIEHAIQIGSALEVILLSFALADRINMERIGKEVAQKQALESERRAAQEQARYLELKLNSEIEEMQAKEKVIRAEETSKAKSEFLATMSHEIRTPMNGVLGMAALLQDADLAPAHRHYVDVITSSGKALLNIINDILDYSKIEAGKLDIENVDFDLDQLCLECASVFSVTAEEKGLELLCSLAPSTPNFIKSDPTRLRQIILNLMGNAFKFTNSGRVSLRVSEIREKRHGKQHSLRFEITDTGIGINEENQKRLFEAFAQADSSVTRQYGGTGLGLSISRKLASLMGGEIGVTSEEGVGSCFWFTIDCELAEASFTRENIVSLTSLKGKKILIVDDSPDFAKVIKEQTESWGMRPAVAYYGEKAIQMMRAANEAGDPFELVTLDMNMPGMTGIECSNLIKEAADIPNCQRILLTAMRNTPAKEELKASGIALAMQKPASVRALRQAIMGLIQGNRNELKKAEPDSFQPLSDKRVLVVEDNTVNQMVVCGMLKKLGMATTIANNGDEAVNLYQIRHSEYDLILMDCEMPVMDGYEATRKMRAFEIEHHLKAKPIIALTAHALPEHAAKASKSGMNSHIAKPVDFTTLQEKLMEHLLNAHSEQARG</sequence>
<evidence type="ECO:0000259" key="14">
    <source>
        <dbReference type="PROSITE" id="PS50109"/>
    </source>
</evidence>
<keyword evidence="3 11" id="KW-0597">Phosphoprotein</keyword>
<evidence type="ECO:0000256" key="3">
    <source>
        <dbReference type="ARBA" id="ARBA00022553"/>
    </source>
</evidence>
<name>A0A2K9LP77_9GAMM</name>
<dbReference type="GO" id="GO:0000155">
    <property type="term" value="F:phosphorelay sensor kinase activity"/>
    <property type="evidence" value="ECO:0007669"/>
    <property type="project" value="InterPro"/>
</dbReference>
<dbReference type="CDD" id="cd16922">
    <property type="entry name" value="HATPase_EvgS-ArcB-TorS-like"/>
    <property type="match status" value="1"/>
</dbReference>
<dbReference type="CDD" id="cd00082">
    <property type="entry name" value="HisKA"/>
    <property type="match status" value="1"/>
</dbReference>
<dbReference type="KEGG" id="kak:Kalk_09385"/>
<evidence type="ECO:0000256" key="9">
    <source>
        <dbReference type="ARBA" id="ARBA00064003"/>
    </source>
</evidence>
<dbReference type="Pfam" id="PF00512">
    <property type="entry name" value="HisKA"/>
    <property type="match status" value="1"/>
</dbReference>
<evidence type="ECO:0000313" key="17">
    <source>
        <dbReference type="Proteomes" id="UP000235116"/>
    </source>
</evidence>
<dbReference type="PANTHER" id="PTHR45339">
    <property type="entry name" value="HYBRID SIGNAL TRANSDUCTION HISTIDINE KINASE J"/>
    <property type="match status" value="1"/>
</dbReference>
<evidence type="ECO:0000256" key="13">
    <source>
        <dbReference type="SAM" id="Phobius"/>
    </source>
</evidence>
<dbReference type="Gene3D" id="1.10.287.130">
    <property type="match status" value="1"/>
</dbReference>
<evidence type="ECO:0000256" key="4">
    <source>
        <dbReference type="ARBA" id="ARBA00022679"/>
    </source>
</evidence>
<evidence type="ECO:0000256" key="5">
    <source>
        <dbReference type="ARBA" id="ARBA00022741"/>
    </source>
</evidence>
<keyword evidence="17" id="KW-1185">Reference proteome</keyword>
<dbReference type="SUPFAM" id="SSF52172">
    <property type="entry name" value="CheY-like"/>
    <property type="match status" value="2"/>
</dbReference>
<dbReference type="InterPro" id="IPR004358">
    <property type="entry name" value="Sig_transdc_His_kin-like_C"/>
</dbReference>
<organism evidence="16 17">
    <name type="scientific">Ketobacter alkanivorans</name>
    <dbReference type="NCBI Taxonomy" id="1917421"/>
    <lineage>
        <taxon>Bacteria</taxon>
        <taxon>Pseudomonadati</taxon>
        <taxon>Pseudomonadota</taxon>
        <taxon>Gammaproteobacteria</taxon>
        <taxon>Pseudomonadales</taxon>
        <taxon>Ketobacteraceae</taxon>
        <taxon>Ketobacter</taxon>
    </lineage>
</organism>
<proteinExistence type="predicted"/>
<dbReference type="CDD" id="cd17546">
    <property type="entry name" value="REC_hyHK_CKI1_RcsC-like"/>
    <property type="match status" value="2"/>
</dbReference>
<dbReference type="InterPro" id="IPR036097">
    <property type="entry name" value="HisK_dim/P_sf"/>
</dbReference>
<dbReference type="PROSITE" id="PS50110">
    <property type="entry name" value="RESPONSE_REGULATORY"/>
    <property type="match status" value="2"/>
</dbReference>
<dbReference type="FunFam" id="3.30.565.10:FF:000010">
    <property type="entry name" value="Sensor histidine kinase RcsC"/>
    <property type="match status" value="1"/>
</dbReference>
<evidence type="ECO:0000256" key="12">
    <source>
        <dbReference type="SAM" id="Coils"/>
    </source>
</evidence>
<dbReference type="OrthoDB" id="6724607at2"/>
<feature type="transmembrane region" description="Helical" evidence="13">
    <location>
        <begin position="227"/>
        <end position="250"/>
    </location>
</feature>
<dbReference type="Pfam" id="PF02518">
    <property type="entry name" value="HATPase_c"/>
    <property type="match status" value="1"/>
</dbReference>
<dbReference type="SUPFAM" id="SSF47384">
    <property type="entry name" value="Homodimeric domain of signal transducing histidine kinase"/>
    <property type="match status" value="1"/>
</dbReference>
<dbReference type="InterPro" id="IPR011622">
    <property type="entry name" value="7TMR_DISM_rcpt_extracell_dom2"/>
</dbReference>
<feature type="modified residue" description="4-aspartylphosphate" evidence="11">
    <location>
        <position position="899"/>
    </location>
</feature>
<comment type="catalytic activity">
    <reaction evidence="1">
        <text>ATP + protein L-histidine = ADP + protein N-phospho-L-histidine.</text>
        <dbReference type="EC" id="2.7.13.3"/>
    </reaction>
</comment>
<evidence type="ECO:0000256" key="11">
    <source>
        <dbReference type="PROSITE-ProRule" id="PRU00169"/>
    </source>
</evidence>
<dbReference type="PROSITE" id="PS50109">
    <property type="entry name" value="HIS_KIN"/>
    <property type="match status" value="1"/>
</dbReference>
<keyword evidence="13" id="KW-0472">Membrane</keyword>
<dbReference type="FunFam" id="1.10.287.130:FF:000002">
    <property type="entry name" value="Two-component osmosensing histidine kinase"/>
    <property type="match status" value="1"/>
</dbReference>
<feature type="domain" description="Histidine kinase" evidence="14">
    <location>
        <begin position="462"/>
        <end position="685"/>
    </location>
</feature>
<dbReference type="PANTHER" id="PTHR45339:SF1">
    <property type="entry name" value="HYBRID SIGNAL TRANSDUCTION HISTIDINE KINASE J"/>
    <property type="match status" value="1"/>
</dbReference>
<keyword evidence="5" id="KW-0547">Nucleotide-binding</keyword>
<evidence type="ECO:0000256" key="2">
    <source>
        <dbReference type="ARBA" id="ARBA00012438"/>
    </source>
</evidence>
<dbReference type="InterPro" id="IPR003594">
    <property type="entry name" value="HATPase_dom"/>
</dbReference>